<evidence type="ECO:0000256" key="2">
    <source>
        <dbReference type="SAM" id="SignalP"/>
    </source>
</evidence>
<dbReference type="Proteomes" id="UP000681967">
    <property type="component" value="Unassembled WGS sequence"/>
</dbReference>
<evidence type="ECO:0000313" key="5">
    <source>
        <dbReference type="Proteomes" id="UP000681720"/>
    </source>
</evidence>
<feature type="chain" id="PRO_5036274035" evidence="2">
    <location>
        <begin position="24"/>
        <end position="98"/>
    </location>
</feature>
<accession>A0A8S3JA22</accession>
<dbReference type="EMBL" id="CAJOBJ010357250">
    <property type="protein sequence ID" value="CAF5215526.1"/>
    <property type="molecule type" value="Genomic_DNA"/>
</dbReference>
<protein>
    <submittedName>
        <fullName evidence="4">Uncharacterized protein</fullName>
    </submittedName>
</protein>
<comment type="caution">
    <text evidence="4">The sequence shown here is derived from an EMBL/GenBank/DDBJ whole genome shotgun (WGS) entry which is preliminary data.</text>
</comment>
<feature type="region of interest" description="Disordered" evidence="1">
    <location>
        <begin position="43"/>
        <end position="62"/>
    </location>
</feature>
<sequence>MSKWWYYWFYTILLCLITDLLNAQHHSVYIPNYLQAFDYPNVDETASPHQQQDQSDEQFNDGFDPLQFDFFQTTETSPDIQNLLDASTMHTDITTENS</sequence>
<dbReference type="EMBL" id="CAJOBH010253733">
    <property type="protein sequence ID" value="CAF5144324.1"/>
    <property type="molecule type" value="Genomic_DNA"/>
</dbReference>
<keyword evidence="2" id="KW-0732">Signal</keyword>
<feature type="signal peptide" evidence="2">
    <location>
        <begin position="1"/>
        <end position="23"/>
    </location>
</feature>
<reference evidence="4" key="1">
    <citation type="submission" date="2021-02" db="EMBL/GenBank/DDBJ databases">
        <authorList>
            <person name="Nowell W R."/>
        </authorList>
    </citation>
    <scope>NUCLEOTIDE SEQUENCE</scope>
</reference>
<dbReference type="AlphaFoldDB" id="A0A8S3JA22"/>
<evidence type="ECO:0000313" key="3">
    <source>
        <dbReference type="EMBL" id="CAF5144324.1"/>
    </source>
</evidence>
<dbReference type="Proteomes" id="UP000681720">
    <property type="component" value="Unassembled WGS sequence"/>
</dbReference>
<gene>
    <name evidence="3" type="ORF">BYL167_LOCUS70827</name>
    <name evidence="4" type="ORF">GIL414_LOCUS81381</name>
</gene>
<evidence type="ECO:0000313" key="4">
    <source>
        <dbReference type="EMBL" id="CAF5215526.1"/>
    </source>
</evidence>
<organism evidence="4 5">
    <name type="scientific">Rotaria magnacalcarata</name>
    <dbReference type="NCBI Taxonomy" id="392030"/>
    <lineage>
        <taxon>Eukaryota</taxon>
        <taxon>Metazoa</taxon>
        <taxon>Spiralia</taxon>
        <taxon>Gnathifera</taxon>
        <taxon>Rotifera</taxon>
        <taxon>Eurotatoria</taxon>
        <taxon>Bdelloidea</taxon>
        <taxon>Philodinida</taxon>
        <taxon>Philodinidae</taxon>
        <taxon>Rotaria</taxon>
    </lineage>
</organism>
<proteinExistence type="predicted"/>
<evidence type="ECO:0000256" key="1">
    <source>
        <dbReference type="SAM" id="MobiDB-lite"/>
    </source>
</evidence>
<name>A0A8S3JA22_9BILA</name>
<feature type="non-terminal residue" evidence="4">
    <location>
        <position position="98"/>
    </location>
</feature>